<dbReference type="OrthoDB" id="114026at2"/>
<protein>
    <recommendedName>
        <fullName evidence="3">DUF1287 domain-containing protein</fullName>
    </recommendedName>
</protein>
<comment type="caution">
    <text evidence="1">The sequence shown here is derived from an EMBL/GenBank/DDBJ whole genome shotgun (WGS) entry which is preliminary data.</text>
</comment>
<evidence type="ECO:0000313" key="1">
    <source>
        <dbReference type="EMBL" id="MVB11719.1"/>
    </source>
</evidence>
<dbReference type="Proteomes" id="UP000469440">
    <property type="component" value="Unassembled WGS sequence"/>
</dbReference>
<proteinExistence type="predicted"/>
<dbReference type="PROSITE" id="PS51257">
    <property type="entry name" value="PROKAR_LIPOPROTEIN"/>
    <property type="match status" value="1"/>
</dbReference>
<evidence type="ECO:0000313" key="2">
    <source>
        <dbReference type="Proteomes" id="UP000469440"/>
    </source>
</evidence>
<gene>
    <name evidence="1" type="ORF">CAFE_24430</name>
</gene>
<sequence length="248" mass="27591">MAIRRSRFILFILIAALAFGACLAVLWLRPQNGGGSLSPGQSGTPPKEDRSAEDFGIQTVHSPVDFNGNGTDDYTDFLLGARKDAQDKPKYDNSYYRGGYPPDGSGACTDLVWRAFQNAGYCLKDMVDRDIAEHTPAYPVDGKPDPNIDFRRTAVLKIYFERHAVSLTTDPKRIAEWQPGDIVTFGTHHIGIISDRRDKSGIPYLLHNAGQPEREEDALTRYGEISGHFRFDASRLKKSELIPFGSPK</sequence>
<reference evidence="1 2" key="1">
    <citation type="submission" date="2019-09" db="EMBL/GenBank/DDBJ databases">
        <title>Genome sequence of Clostridium sp. EA1.</title>
        <authorList>
            <person name="Poehlein A."/>
            <person name="Bengelsdorf F.R."/>
            <person name="Daniel R."/>
        </authorList>
    </citation>
    <scope>NUCLEOTIDE SEQUENCE [LARGE SCALE GENOMIC DNA]</scope>
    <source>
        <strain evidence="1 2">EA1</strain>
    </source>
</reference>
<dbReference type="RefSeq" id="WP_156990821.1">
    <property type="nucleotide sequence ID" value="NZ_VWXL01000069.1"/>
</dbReference>
<dbReference type="AlphaFoldDB" id="A0A6N8I186"/>
<evidence type="ECO:0008006" key="3">
    <source>
        <dbReference type="Google" id="ProtNLM"/>
    </source>
</evidence>
<dbReference type="Pfam" id="PF06940">
    <property type="entry name" value="DUF1287"/>
    <property type="match status" value="1"/>
</dbReference>
<accession>A0A6N8I186</accession>
<dbReference type="InterPro" id="IPR009706">
    <property type="entry name" value="DUF1287"/>
</dbReference>
<organism evidence="1 2">
    <name type="scientific">Caproicibacter fermentans</name>
    <dbReference type="NCBI Taxonomy" id="2576756"/>
    <lineage>
        <taxon>Bacteria</taxon>
        <taxon>Bacillati</taxon>
        <taxon>Bacillota</taxon>
        <taxon>Clostridia</taxon>
        <taxon>Eubacteriales</taxon>
        <taxon>Acutalibacteraceae</taxon>
        <taxon>Caproicibacter</taxon>
    </lineage>
</organism>
<keyword evidence="2" id="KW-1185">Reference proteome</keyword>
<name>A0A6N8I186_9FIRM</name>
<dbReference type="EMBL" id="VWXL01000069">
    <property type="protein sequence ID" value="MVB11719.1"/>
    <property type="molecule type" value="Genomic_DNA"/>
</dbReference>